<dbReference type="Proteomes" id="UP000663853">
    <property type="component" value="Unassembled WGS sequence"/>
</dbReference>
<dbReference type="AlphaFoldDB" id="A0A8H3HRY6"/>
<comment type="caution">
    <text evidence="1">The sequence shown here is derived from an EMBL/GenBank/DDBJ whole genome shotgun (WGS) entry which is preliminary data.</text>
</comment>
<sequence length="145" mass="15777">MGRYTYSLFSPHLSLSDEEIIAGIVRVEPQHDPTPPDVHITPSLADHLGNTIRLDHGDNVVDDIVASTVDINLETSRATSTARLQIDINSIHVFIVRLIISVTASTSRSLAAAQSRFFGVEQANITPPVRIGRRGPGRALGQFMP</sequence>
<gene>
    <name evidence="1" type="ORF">RDB_LOCUS174109</name>
</gene>
<evidence type="ECO:0000313" key="1">
    <source>
        <dbReference type="EMBL" id="CAE6533989.1"/>
    </source>
</evidence>
<dbReference type="EMBL" id="CAJMXA010004084">
    <property type="protein sequence ID" value="CAE6533989.1"/>
    <property type="molecule type" value="Genomic_DNA"/>
</dbReference>
<proteinExistence type="predicted"/>
<reference evidence="1" key="1">
    <citation type="submission" date="2021-01" db="EMBL/GenBank/DDBJ databases">
        <authorList>
            <person name="Kaushik A."/>
        </authorList>
    </citation>
    <scope>NUCLEOTIDE SEQUENCE</scope>
    <source>
        <strain evidence="1">AG6-10EEA</strain>
    </source>
</reference>
<protein>
    <submittedName>
        <fullName evidence="1">Uncharacterized protein</fullName>
    </submittedName>
</protein>
<name>A0A8H3HRY6_9AGAM</name>
<organism evidence="1 2">
    <name type="scientific">Rhizoctonia solani</name>
    <dbReference type="NCBI Taxonomy" id="456999"/>
    <lineage>
        <taxon>Eukaryota</taxon>
        <taxon>Fungi</taxon>
        <taxon>Dikarya</taxon>
        <taxon>Basidiomycota</taxon>
        <taxon>Agaricomycotina</taxon>
        <taxon>Agaricomycetes</taxon>
        <taxon>Cantharellales</taxon>
        <taxon>Ceratobasidiaceae</taxon>
        <taxon>Rhizoctonia</taxon>
    </lineage>
</organism>
<evidence type="ECO:0000313" key="2">
    <source>
        <dbReference type="Proteomes" id="UP000663853"/>
    </source>
</evidence>
<accession>A0A8H3HRY6</accession>